<dbReference type="Gene3D" id="3.90.180.10">
    <property type="entry name" value="Medium-chain alcohol dehydrogenases, catalytic domain"/>
    <property type="match status" value="1"/>
</dbReference>
<dbReference type="InterPro" id="IPR002328">
    <property type="entry name" value="ADH_Zn_CS"/>
</dbReference>
<evidence type="ECO:0000256" key="2">
    <source>
        <dbReference type="ARBA" id="ARBA00022833"/>
    </source>
</evidence>
<evidence type="ECO:0000256" key="1">
    <source>
        <dbReference type="ARBA" id="ARBA00022723"/>
    </source>
</evidence>
<dbReference type="SUPFAM" id="SSF51735">
    <property type="entry name" value="NAD(P)-binding Rossmann-fold domains"/>
    <property type="match status" value="1"/>
</dbReference>
<evidence type="ECO:0000256" key="4">
    <source>
        <dbReference type="RuleBase" id="RU361277"/>
    </source>
</evidence>
<reference evidence="6 7" key="1">
    <citation type="submission" date="2016-10" db="EMBL/GenBank/DDBJ databases">
        <authorList>
            <person name="de Groot N.N."/>
        </authorList>
    </citation>
    <scope>NUCLEOTIDE SEQUENCE [LARGE SCALE GENOMIC DNA]</scope>
    <source>
        <strain evidence="6 7">DSM 28286</strain>
    </source>
</reference>
<dbReference type="OrthoDB" id="9787435at2"/>
<evidence type="ECO:0000313" key="7">
    <source>
        <dbReference type="Proteomes" id="UP000199031"/>
    </source>
</evidence>
<gene>
    <name evidence="6" type="ORF">SAMN05444277_10266</name>
</gene>
<dbReference type="PANTHER" id="PTHR43401">
    <property type="entry name" value="L-THREONINE 3-DEHYDROGENASE"/>
    <property type="match status" value="1"/>
</dbReference>
<dbReference type="Pfam" id="PF00107">
    <property type="entry name" value="ADH_zinc_N"/>
    <property type="match status" value="1"/>
</dbReference>
<name>A0A1I5TF44_9BACT</name>
<comment type="similarity">
    <text evidence="4">Belongs to the zinc-containing alcohol dehydrogenase family.</text>
</comment>
<keyword evidence="7" id="KW-1185">Reference proteome</keyword>
<dbReference type="AlphaFoldDB" id="A0A1I5TF44"/>
<keyword evidence="2 4" id="KW-0862">Zinc</keyword>
<feature type="domain" description="Enoyl reductase (ER)" evidence="5">
    <location>
        <begin position="14"/>
        <end position="348"/>
    </location>
</feature>
<dbReference type="Pfam" id="PF08240">
    <property type="entry name" value="ADH_N"/>
    <property type="match status" value="1"/>
</dbReference>
<dbReference type="SMART" id="SM00829">
    <property type="entry name" value="PKS_ER"/>
    <property type="match status" value="1"/>
</dbReference>
<dbReference type="GO" id="GO:0008270">
    <property type="term" value="F:zinc ion binding"/>
    <property type="evidence" value="ECO:0007669"/>
    <property type="project" value="InterPro"/>
</dbReference>
<evidence type="ECO:0000259" key="5">
    <source>
        <dbReference type="SMART" id="SM00829"/>
    </source>
</evidence>
<dbReference type="InterPro" id="IPR036291">
    <property type="entry name" value="NAD(P)-bd_dom_sf"/>
</dbReference>
<comment type="cofactor">
    <cofactor evidence="4">
        <name>Zn(2+)</name>
        <dbReference type="ChEBI" id="CHEBI:29105"/>
    </cofactor>
</comment>
<protein>
    <submittedName>
        <fullName evidence="6">L-iditol 2-dehydrogenase</fullName>
    </submittedName>
</protein>
<keyword evidence="1 4" id="KW-0479">Metal-binding</keyword>
<keyword evidence="3" id="KW-0560">Oxidoreductase</keyword>
<dbReference type="PANTHER" id="PTHR43401:SF2">
    <property type="entry name" value="L-THREONINE 3-DEHYDROGENASE"/>
    <property type="match status" value="1"/>
</dbReference>
<evidence type="ECO:0000313" key="6">
    <source>
        <dbReference type="EMBL" id="SFP81046.1"/>
    </source>
</evidence>
<sequence>MNLPEEMDALVLKGVRDFVIETVPVPHPDADEVICKVDTTFICGTDPHIINGDFPGFWPQGFPFIPGHEWSGTVVETGEKADRLGWKEGDRVCGISHCGCGYCSMCLKGRYNECLNYGFEDRGHRQYGHYTPGAYAQYMRTSVKSIYKIPDSMSLEYAACIDPLSIALYTVKRSRLQPGDDILILGTGPQGLMAVLIAKALGAGRIIAVGSGERLKKAEQLGAVPISYKDGDVVQQVKDLTNGLGAPAVLECAGTADSIQQACLAAAKGGVVSVIGIPHTDVPLPMKRIVLDEIEIVGNRANPNTAEEAINLLVNNRVDITSLMTHRFPLKEFATALDIFEKRKDGAIKVATKPNGMSIN</sequence>
<dbReference type="InterPro" id="IPR020843">
    <property type="entry name" value="ER"/>
</dbReference>
<evidence type="ECO:0000256" key="3">
    <source>
        <dbReference type="ARBA" id="ARBA00023002"/>
    </source>
</evidence>
<dbReference type="InterPro" id="IPR013154">
    <property type="entry name" value="ADH-like_N"/>
</dbReference>
<dbReference type="Gene3D" id="3.40.50.720">
    <property type="entry name" value="NAD(P)-binding Rossmann-like Domain"/>
    <property type="match status" value="1"/>
</dbReference>
<dbReference type="RefSeq" id="WP_090655484.1">
    <property type="nucleotide sequence ID" value="NZ_FOXQ01000002.1"/>
</dbReference>
<dbReference type="InterPro" id="IPR011032">
    <property type="entry name" value="GroES-like_sf"/>
</dbReference>
<accession>A0A1I5TF44</accession>
<dbReference type="GO" id="GO:0016616">
    <property type="term" value="F:oxidoreductase activity, acting on the CH-OH group of donors, NAD or NADP as acceptor"/>
    <property type="evidence" value="ECO:0007669"/>
    <property type="project" value="UniProtKB-ARBA"/>
</dbReference>
<dbReference type="EMBL" id="FOXQ01000002">
    <property type="protein sequence ID" value="SFP81046.1"/>
    <property type="molecule type" value="Genomic_DNA"/>
</dbReference>
<dbReference type="STRING" id="1465490.SAMN05444277_10266"/>
<organism evidence="6 7">
    <name type="scientific">Parafilimonas terrae</name>
    <dbReference type="NCBI Taxonomy" id="1465490"/>
    <lineage>
        <taxon>Bacteria</taxon>
        <taxon>Pseudomonadati</taxon>
        <taxon>Bacteroidota</taxon>
        <taxon>Chitinophagia</taxon>
        <taxon>Chitinophagales</taxon>
        <taxon>Chitinophagaceae</taxon>
        <taxon>Parafilimonas</taxon>
    </lineage>
</organism>
<dbReference type="SUPFAM" id="SSF50129">
    <property type="entry name" value="GroES-like"/>
    <property type="match status" value="1"/>
</dbReference>
<proteinExistence type="inferred from homology"/>
<dbReference type="PROSITE" id="PS00059">
    <property type="entry name" value="ADH_ZINC"/>
    <property type="match status" value="1"/>
</dbReference>
<dbReference type="Proteomes" id="UP000199031">
    <property type="component" value="Unassembled WGS sequence"/>
</dbReference>
<dbReference type="InterPro" id="IPR050129">
    <property type="entry name" value="Zn_alcohol_dh"/>
</dbReference>
<dbReference type="InterPro" id="IPR013149">
    <property type="entry name" value="ADH-like_C"/>
</dbReference>